<feature type="compositionally biased region" description="Basic residues" evidence="1">
    <location>
        <begin position="118"/>
        <end position="133"/>
    </location>
</feature>
<dbReference type="AlphaFoldDB" id="A0ABD3MN87"/>
<reference evidence="3 4" key="1">
    <citation type="submission" date="2024-10" db="EMBL/GenBank/DDBJ databases">
        <title>Updated reference genomes for cyclostephanoid diatoms.</title>
        <authorList>
            <person name="Roberts W.R."/>
            <person name="Alverson A.J."/>
        </authorList>
    </citation>
    <scope>NUCLEOTIDE SEQUENCE [LARGE SCALE GENOMIC DNA]</scope>
    <source>
        <strain evidence="3 4">AJA232-27</strain>
    </source>
</reference>
<name>A0ABD3MN87_9STRA</name>
<proteinExistence type="predicted"/>
<keyword evidence="2" id="KW-0812">Transmembrane</keyword>
<evidence type="ECO:0000313" key="3">
    <source>
        <dbReference type="EMBL" id="KAL3764306.1"/>
    </source>
</evidence>
<keyword evidence="4" id="KW-1185">Reference proteome</keyword>
<feature type="region of interest" description="Disordered" evidence="1">
    <location>
        <begin position="109"/>
        <end position="133"/>
    </location>
</feature>
<feature type="transmembrane region" description="Helical" evidence="2">
    <location>
        <begin position="32"/>
        <end position="52"/>
    </location>
</feature>
<evidence type="ECO:0000313" key="4">
    <source>
        <dbReference type="Proteomes" id="UP001530293"/>
    </source>
</evidence>
<keyword evidence="2" id="KW-1133">Transmembrane helix</keyword>
<dbReference type="EMBL" id="JALLBG020000108">
    <property type="protein sequence ID" value="KAL3764306.1"/>
    <property type="molecule type" value="Genomic_DNA"/>
</dbReference>
<keyword evidence="2" id="KW-0472">Membrane</keyword>
<evidence type="ECO:0000256" key="2">
    <source>
        <dbReference type="SAM" id="Phobius"/>
    </source>
</evidence>
<sequence length="402" mass="46377">MVAVAVAVKQIPFASGTAPTTTIPDDRRPRRVAAAVSTFVLFVATFGLVYVIEVDDLQLFLYRQNEDHYIRQEIIANATTFNHSIELVVRDEERKQEKFARLSSLYSNIAVPPNGKKRDQKKKKRRRRSPACHPHFHHLTSNTAWSWSDATKFKRIYFYHARKAGGTSLANYFYRVADHYGLEFDQGEWIEAEEPGTHQVPTFYVTHLREPVARSISHFKSTEDNAMKLETWNATGGHTPFTCPHNRFKMAECAVNCYTQWFTGACPEHNTTMSQLYQAAIVTLLRYNFIVVLERMIDPDYVSAVEEMFGVPEFDLRHAAFCERASHKANTLVPLVIKNDTVEKLIELNEVDIGLYNELTDCLDRNDDGKRYNFPKFDGDRFDMHSEGRRIDKARKKQTSSY</sequence>
<evidence type="ECO:0008006" key="5">
    <source>
        <dbReference type="Google" id="ProtNLM"/>
    </source>
</evidence>
<accession>A0ABD3MN87</accession>
<evidence type="ECO:0000256" key="1">
    <source>
        <dbReference type="SAM" id="MobiDB-lite"/>
    </source>
</evidence>
<protein>
    <recommendedName>
        <fullName evidence="5">Sulfotransferase</fullName>
    </recommendedName>
</protein>
<dbReference type="Gene3D" id="3.40.50.300">
    <property type="entry name" value="P-loop containing nucleotide triphosphate hydrolases"/>
    <property type="match status" value="1"/>
</dbReference>
<gene>
    <name evidence="3" type="ORF">ACHAWU_004118</name>
</gene>
<comment type="caution">
    <text evidence="3">The sequence shown here is derived from an EMBL/GenBank/DDBJ whole genome shotgun (WGS) entry which is preliminary data.</text>
</comment>
<dbReference type="Proteomes" id="UP001530293">
    <property type="component" value="Unassembled WGS sequence"/>
</dbReference>
<dbReference type="InterPro" id="IPR027417">
    <property type="entry name" value="P-loop_NTPase"/>
</dbReference>
<organism evidence="3 4">
    <name type="scientific">Discostella pseudostelligera</name>
    <dbReference type="NCBI Taxonomy" id="259834"/>
    <lineage>
        <taxon>Eukaryota</taxon>
        <taxon>Sar</taxon>
        <taxon>Stramenopiles</taxon>
        <taxon>Ochrophyta</taxon>
        <taxon>Bacillariophyta</taxon>
        <taxon>Coscinodiscophyceae</taxon>
        <taxon>Thalassiosirophycidae</taxon>
        <taxon>Stephanodiscales</taxon>
        <taxon>Stephanodiscaceae</taxon>
        <taxon>Discostella</taxon>
    </lineage>
</organism>